<sequence>MSTNEKRDLAPDNHLLAEIFPNTKTISTEILSQNFVCCTFTVRQSSGKEFIVRIEPEGSQISTVYAIQELAAQVIPDYVPTVHQIGTASTQDGKKLDYSVTAYVKDAVTLESVWSDLTDDQQLHIAEQVASAVEKLHSINLLDEKAQQFVNVTNESPTIPLGGPLLGLFSNPSNMVRGLVKAEDGFKQVTITETDDGGLKFECEFDNIPAVSMSKEDILSLQEDIVLCHNDLEPRNLLVRQEKKNTTDHYTLVAIIDWEMAGFFPFAFESFYKDLVLGSSNLYFSWYRLFKDQTARFIPKPLPEAQGKLLKALDMVLQANARPQTRNVGRFVQRKWIAREKLVRSEDILLGWIRSPEAGDVGRFTKEDNEQLELSALRELGFIN</sequence>
<dbReference type="VEuPathDB" id="FungiDB:ASPSYDRAFT_84022"/>
<dbReference type="InterPro" id="IPR011009">
    <property type="entry name" value="Kinase-like_dom_sf"/>
</dbReference>
<dbReference type="PANTHER" id="PTHR21310:SF15">
    <property type="entry name" value="AMINOGLYCOSIDE PHOSPHOTRANSFERASE DOMAIN-CONTAINING PROTEIN"/>
    <property type="match status" value="1"/>
</dbReference>
<dbReference type="InterPro" id="IPR002575">
    <property type="entry name" value="Aminoglycoside_PTrfase"/>
</dbReference>
<evidence type="ECO:0000313" key="2">
    <source>
        <dbReference type="EMBL" id="OJJ63987.1"/>
    </source>
</evidence>
<evidence type="ECO:0000313" key="3">
    <source>
        <dbReference type="Proteomes" id="UP000184356"/>
    </source>
</evidence>
<dbReference type="SUPFAM" id="SSF56112">
    <property type="entry name" value="Protein kinase-like (PK-like)"/>
    <property type="match status" value="1"/>
</dbReference>
<dbReference type="Gene3D" id="3.90.1200.10">
    <property type="match status" value="1"/>
</dbReference>
<dbReference type="Pfam" id="PF01636">
    <property type="entry name" value="APH"/>
    <property type="match status" value="1"/>
</dbReference>
<evidence type="ECO:0000259" key="1">
    <source>
        <dbReference type="Pfam" id="PF01636"/>
    </source>
</evidence>
<dbReference type="GeneID" id="63767367"/>
<dbReference type="InterPro" id="IPR051678">
    <property type="entry name" value="AGP_Transferase"/>
</dbReference>
<accession>A0A1L9TX24</accession>
<gene>
    <name evidence="2" type="ORF">ASPSYDRAFT_84022</name>
</gene>
<dbReference type="AlphaFoldDB" id="A0A1L9TX24"/>
<dbReference type="Proteomes" id="UP000184356">
    <property type="component" value="Unassembled WGS sequence"/>
</dbReference>
<dbReference type="EMBL" id="KV878582">
    <property type="protein sequence ID" value="OJJ63987.1"/>
    <property type="molecule type" value="Genomic_DNA"/>
</dbReference>
<dbReference type="PANTHER" id="PTHR21310">
    <property type="entry name" value="AMINOGLYCOSIDE PHOSPHOTRANSFERASE-RELATED-RELATED"/>
    <property type="match status" value="1"/>
</dbReference>
<dbReference type="OrthoDB" id="4177236at2759"/>
<feature type="domain" description="Aminoglycoside phosphotransferase" evidence="1">
    <location>
        <begin position="41"/>
        <end position="269"/>
    </location>
</feature>
<protein>
    <recommendedName>
        <fullName evidence="1">Aminoglycoside phosphotransferase domain-containing protein</fullName>
    </recommendedName>
</protein>
<organism evidence="2 3">
    <name type="scientific">Aspergillus sydowii CBS 593.65</name>
    <dbReference type="NCBI Taxonomy" id="1036612"/>
    <lineage>
        <taxon>Eukaryota</taxon>
        <taxon>Fungi</taxon>
        <taxon>Dikarya</taxon>
        <taxon>Ascomycota</taxon>
        <taxon>Pezizomycotina</taxon>
        <taxon>Eurotiomycetes</taxon>
        <taxon>Eurotiomycetidae</taxon>
        <taxon>Eurotiales</taxon>
        <taxon>Aspergillaceae</taxon>
        <taxon>Aspergillus</taxon>
        <taxon>Aspergillus subgen. Nidulantes</taxon>
    </lineage>
</organism>
<name>A0A1L9TX24_9EURO</name>
<keyword evidence="3" id="KW-1185">Reference proteome</keyword>
<proteinExistence type="predicted"/>
<dbReference type="RefSeq" id="XP_040707793.1">
    <property type="nucleotide sequence ID" value="XM_040851294.1"/>
</dbReference>
<reference evidence="3" key="1">
    <citation type="journal article" date="2017" name="Genome Biol.">
        <title>Comparative genomics reveals high biological diversity and specific adaptations in the industrially and medically important fungal genus Aspergillus.</title>
        <authorList>
            <person name="de Vries R.P."/>
            <person name="Riley R."/>
            <person name="Wiebenga A."/>
            <person name="Aguilar-Osorio G."/>
            <person name="Amillis S."/>
            <person name="Uchima C.A."/>
            <person name="Anderluh G."/>
            <person name="Asadollahi M."/>
            <person name="Askin M."/>
            <person name="Barry K."/>
            <person name="Battaglia E."/>
            <person name="Bayram O."/>
            <person name="Benocci T."/>
            <person name="Braus-Stromeyer S.A."/>
            <person name="Caldana C."/>
            <person name="Canovas D."/>
            <person name="Cerqueira G.C."/>
            <person name="Chen F."/>
            <person name="Chen W."/>
            <person name="Choi C."/>
            <person name="Clum A."/>
            <person name="Dos Santos R.A."/>
            <person name="Damasio A.R."/>
            <person name="Diallinas G."/>
            <person name="Emri T."/>
            <person name="Fekete E."/>
            <person name="Flipphi M."/>
            <person name="Freyberg S."/>
            <person name="Gallo A."/>
            <person name="Gournas C."/>
            <person name="Habgood R."/>
            <person name="Hainaut M."/>
            <person name="Harispe M.L."/>
            <person name="Henrissat B."/>
            <person name="Hilden K.S."/>
            <person name="Hope R."/>
            <person name="Hossain A."/>
            <person name="Karabika E."/>
            <person name="Karaffa L."/>
            <person name="Karanyi Z."/>
            <person name="Krasevec N."/>
            <person name="Kuo A."/>
            <person name="Kusch H."/>
            <person name="LaButti K."/>
            <person name="Lagendijk E.L."/>
            <person name="Lapidus A."/>
            <person name="Levasseur A."/>
            <person name="Lindquist E."/>
            <person name="Lipzen A."/>
            <person name="Logrieco A.F."/>
            <person name="MacCabe A."/>
            <person name="Maekelae M.R."/>
            <person name="Malavazi I."/>
            <person name="Melin P."/>
            <person name="Meyer V."/>
            <person name="Mielnichuk N."/>
            <person name="Miskei M."/>
            <person name="Molnar A.P."/>
            <person name="Mule G."/>
            <person name="Ngan C.Y."/>
            <person name="Orejas M."/>
            <person name="Orosz E."/>
            <person name="Ouedraogo J.P."/>
            <person name="Overkamp K.M."/>
            <person name="Park H.-S."/>
            <person name="Perrone G."/>
            <person name="Piumi F."/>
            <person name="Punt P.J."/>
            <person name="Ram A.F."/>
            <person name="Ramon A."/>
            <person name="Rauscher S."/>
            <person name="Record E."/>
            <person name="Riano-Pachon D.M."/>
            <person name="Robert V."/>
            <person name="Roehrig J."/>
            <person name="Ruller R."/>
            <person name="Salamov A."/>
            <person name="Salih N.S."/>
            <person name="Samson R.A."/>
            <person name="Sandor E."/>
            <person name="Sanguinetti M."/>
            <person name="Schuetze T."/>
            <person name="Sepcic K."/>
            <person name="Shelest E."/>
            <person name="Sherlock G."/>
            <person name="Sophianopoulou V."/>
            <person name="Squina F.M."/>
            <person name="Sun H."/>
            <person name="Susca A."/>
            <person name="Todd R.B."/>
            <person name="Tsang A."/>
            <person name="Unkles S.E."/>
            <person name="van de Wiele N."/>
            <person name="van Rossen-Uffink D."/>
            <person name="Oliveira J.V."/>
            <person name="Vesth T.C."/>
            <person name="Visser J."/>
            <person name="Yu J.-H."/>
            <person name="Zhou M."/>
            <person name="Andersen M.R."/>
            <person name="Archer D.B."/>
            <person name="Baker S.E."/>
            <person name="Benoit I."/>
            <person name="Brakhage A.A."/>
            <person name="Braus G.H."/>
            <person name="Fischer R."/>
            <person name="Frisvad J.C."/>
            <person name="Goldman G.H."/>
            <person name="Houbraken J."/>
            <person name="Oakley B."/>
            <person name="Pocsi I."/>
            <person name="Scazzocchio C."/>
            <person name="Seiboth B."/>
            <person name="vanKuyk P.A."/>
            <person name="Wortman J."/>
            <person name="Dyer P.S."/>
            <person name="Grigoriev I.V."/>
        </authorList>
    </citation>
    <scope>NUCLEOTIDE SEQUENCE [LARGE SCALE GENOMIC DNA]</scope>
    <source>
        <strain evidence="3">CBS 593.65</strain>
    </source>
</reference>